<dbReference type="AlphaFoldDB" id="A0A430BQI9"/>
<feature type="compositionally biased region" description="Basic and acidic residues" evidence="1">
    <location>
        <begin position="103"/>
        <end position="129"/>
    </location>
</feature>
<accession>A0A430BQI9</accession>
<evidence type="ECO:0000313" key="4">
    <source>
        <dbReference type="Proteomes" id="UP000287401"/>
    </source>
</evidence>
<dbReference type="InterPro" id="IPR024983">
    <property type="entry name" value="CHAT_dom"/>
</dbReference>
<evidence type="ECO:0000256" key="1">
    <source>
        <dbReference type="SAM" id="MobiDB-lite"/>
    </source>
</evidence>
<proteinExistence type="predicted"/>
<comment type="caution">
    <text evidence="3">The sequence shown here is derived from an EMBL/GenBank/DDBJ whole genome shotgun (WGS) entry which is preliminary data.</text>
</comment>
<evidence type="ECO:0000259" key="2">
    <source>
        <dbReference type="Pfam" id="PF12770"/>
    </source>
</evidence>
<feature type="compositionally biased region" description="Low complexity" evidence="1">
    <location>
        <begin position="52"/>
        <end position="65"/>
    </location>
</feature>
<feature type="region of interest" description="Disordered" evidence="1">
    <location>
        <begin position="87"/>
        <end position="131"/>
    </location>
</feature>
<feature type="region of interest" description="Disordered" evidence="1">
    <location>
        <begin position="43"/>
        <end position="74"/>
    </location>
</feature>
<gene>
    <name evidence="3" type="ORF">DAH51_18500</name>
</gene>
<sequence length="354" mass="38885">MPVPLSDTYRRDIERLKDREAALQKDLQRYEADVHKAKDSALRYESQIRPNSSATSIRSALSSASRENKKAVDAGKKVAEIKKKLADNARDQGNKQRALLSAEKSERQAEDRAVQRRRQQEKDHAREISRLTSPQVHYVHIKPPEPEKLRVLYLTANPGMDLRTDAEVRQVQQALRGAKYRDLVSVEQRPAATFQDLLDGLNDIQPHIIHFSGHGGGEVLLMEGGSLEGGSEHSVSFPLLVKALDSTDHPPTLLVMNACETLEGAEVILPAVPVVIAMSDAVLDMAAILFAQQFYAALASGQSVGSALKQAKVRIEAAMIDDEASELPQCLSREDVDIASLVLVKATEGYGAEL</sequence>
<feature type="domain" description="CHAT" evidence="2">
    <location>
        <begin position="100"/>
        <end position="321"/>
    </location>
</feature>
<name>A0A430BQI9_SPHYA</name>
<protein>
    <submittedName>
        <fullName evidence="3">CHAT domain-containing protein</fullName>
    </submittedName>
</protein>
<organism evidence="3 4">
    <name type="scientific">Sphingobium yanoikuyae</name>
    <name type="common">Sphingomonas yanoikuyae</name>
    <dbReference type="NCBI Taxonomy" id="13690"/>
    <lineage>
        <taxon>Bacteria</taxon>
        <taxon>Pseudomonadati</taxon>
        <taxon>Pseudomonadota</taxon>
        <taxon>Alphaproteobacteria</taxon>
        <taxon>Sphingomonadales</taxon>
        <taxon>Sphingomonadaceae</taxon>
        <taxon>Sphingobium</taxon>
    </lineage>
</organism>
<reference evidence="3 4" key="1">
    <citation type="submission" date="2018-07" db="EMBL/GenBank/DDBJ databases">
        <title>Genomic and Epidemiologic Investigation of an Indolent Hospital Outbreak.</title>
        <authorList>
            <person name="Johnson R.C."/>
            <person name="Deming C."/>
            <person name="Conlan S."/>
            <person name="Zellmer C.J."/>
            <person name="Michelin A.V."/>
            <person name="Lee-Lin S."/>
            <person name="Thomas P.J."/>
            <person name="Park M."/>
            <person name="Weingarten R.A."/>
            <person name="Less J."/>
            <person name="Dekker J.P."/>
            <person name="Frank K.M."/>
            <person name="Musser K.A."/>
            <person name="Mcquiston J.R."/>
            <person name="Henderson D.K."/>
            <person name="Lau A.F."/>
            <person name="Palmore T.N."/>
            <person name="Segre J.A."/>
        </authorList>
    </citation>
    <scope>NUCLEOTIDE SEQUENCE [LARGE SCALE GENOMIC DNA]</scope>
    <source>
        <strain evidence="3 4">SK-NIH.Env6_1116</strain>
    </source>
</reference>
<dbReference type="EMBL" id="QRAL01000024">
    <property type="protein sequence ID" value="RSU54937.1"/>
    <property type="molecule type" value="Genomic_DNA"/>
</dbReference>
<dbReference type="Proteomes" id="UP000287401">
    <property type="component" value="Unassembled WGS sequence"/>
</dbReference>
<evidence type="ECO:0000313" key="3">
    <source>
        <dbReference type="EMBL" id="RSU54937.1"/>
    </source>
</evidence>
<dbReference type="Pfam" id="PF12770">
    <property type="entry name" value="CHAT"/>
    <property type="match status" value="1"/>
</dbReference>